<dbReference type="Proteomes" id="UP000051442">
    <property type="component" value="Unassembled WGS sequence"/>
</dbReference>
<reference evidence="2 3" key="1">
    <citation type="journal article" date="2015" name="Genome Announc.">
        <title>Expanding the biotechnology potential of lactobacilli through comparative genomics of 213 strains and associated genera.</title>
        <authorList>
            <person name="Sun Z."/>
            <person name="Harris H.M."/>
            <person name="McCann A."/>
            <person name="Guo C."/>
            <person name="Argimon S."/>
            <person name="Zhang W."/>
            <person name="Yang X."/>
            <person name="Jeffery I.B."/>
            <person name="Cooney J.C."/>
            <person name="Kagawa T.F."/>
            <person name="Liu W."/>
            <person name="Song Y."/>
            <person name="Salvetti E."/>
            <person name="Wrobel A."/>
            <person name="Rasinkangas P."/>
            <person name="Parkhill J."/>
            <person name="Rea M.C."/>
            <person name="O'Sullivan O."/>
            <person name="Ritari J."/>
            <person name="Douillard F.P."/>
            <person name="Paul Ross R."/>
            <person name="Yang R."/>
            <person name="Briner A.E."/>
            <person name="Felis G.E."/>
            <person name="de Vos W.M."/>
            <person name="Barrangou R."/>
            <person name="Klaenhammer T.R."/>
            <person name="Caufield P.W."/>
            <person name="Cui Y."/>
            <person name="Zhang H."/>
            <person name="O'Toole P.W."/>
        </authorList>
    </citation>
    <scope>NUCLEOTIDE SEQUENCE [LARGE SCALE GENOMIC DNA]</scope>
    <source>
        <strain evidence="2 3">DSM 23365</strain>
    </source>
</reference>
<evidence type="ECO:0000313" key="2">
    <source>
        <dbReference type="EMBL" id="KRN18108.1"/>
    </source>
</evidence>
<dbReference type="PATRIC" id="fig|1423804.4.peg.2605"/>
<keyword evidence="1" id="KW-1133">Transmembrane helix</keyword>
<keyword evidence="1" id="KW-0812">Transmembrane</keyword>
<feature type="transmembrane region" description="Helical" evidence="1">
    <location>
        <begin position="62"/>
        <end position="86"/>
    </location>
</feature>
<organism evidence="2 3">
    <name type="scientific">Secundilactobacillus similis DSM 23365 = JCM 2765</name>
    <dbReference type="NCBI Taxonomy" id="1423804"/>
    <lineage>
        <taxon>Bacteria</taxon>
        <taxon>Bacillati</taxon>
        <taxon>Bacillota</taxon>
        <taxon>Bacilli</taxon>
        <taxon>Lactobacillales</taxon>
        <taxon>Lactobacillaceae</taxon>
        <taxon>Secundilactobacillus</taxon>
    </lineage>
</organism>
<evidence type="ECO:0000313" key="3">
    <source>
        <dbReference type="Proteomes" id="UP000051442"/>
    </source>
</evidence>
<keyword evidence="1" id="KW-0472">Membrane</keyword>
<comment type="caution">
    <text evidence="2">The sequence shown here is derived from an EMBL/GenBank/DDBJ whole genome shotgun (WGS) entry which is preliminary data.</text>
</comment>
<evidence type="ECO:0000256" key="1">
    <source>
        <dbReference type="SAM" id="Phobius"/>
    </source>
</evidence>
<dbReference type="EMBL" id="AYZM01000165">
    <property type="protein sequence ID" value="KRN18108.1"/>
    <property type="molecule type" value="Genomic_DNA"/>
</dbReference>
<gene>
    <name evidence="2" type="ORF">FD14_GL002409</name>
</gene>
<keyword evidence="3" id="KW-1185">Reference proteome</keyword>
<protein>
    <submittedName>
        <fullName evidence="2">Uncharacterized protein</fullName>
    </submittedName>
</protein>
<name>A0A0R2F087_9LACO</name>
<accession>A0A0R2F087</accession>
<dbReference type="AlphaFoldDB" id="A0A0R2F087"/>
<proteinExistence type="predicted"/>
<feature type="transmembrane region" description="Helical" evidence="1">
    <location>
        <begin position="37"/>
        <end position="55"/>
    </location>
</feature>
<sequence>MVIFVCLALFVGGFFLRHLHKPFLVFHPESNPNLSGVVKFSGVSLIIAGLIAAAATISQNDIFISISLLIVVLDVVGIQLMLITFFPKSPKK</sequence>